<dbReference type="OrthoDB" id="64767at2759"/>
<dbReference type="AlphaFoldDB" id="A0A1Y1XL87"/>
<evidence type="ECO:0000259" key="10">
    <source>
        <dbReference type="PROSITE" id="PS51194"/>
    </source>
</evidence>
<dbReference type="GO" id="GO:1990342">
    <property type="term" value="C:heterochromatin island"/>
    <property type="evidence" value="ECO:0007669"/>
    <property type="project" value="EnsemblFungi"/>
</dbReference>
<keyword evidence="5 11" id="KW-0347">Helicase</keyword>
<dbReference type="InterPro" id="IPR016438">
    <property type="entry name" value="SKI2-like"/>
</dbReference>
<dbReference type="InterPro" id="IPR014001">
    <property type="entry name" value="Helicase_ATP-bd"/>
</dbReference>
<evidence type="ECO:0000256" key="3">
    <source>
        <dbReference type="ARBA" id="ARBA00022741"/>
    </source>
</evidence>
<dbReference type="SUPFAM" id="SSF52540">
    <property type="entry name" value="P-loop containing nucleoside triphosphate hydrolases"/>
    <property type="match status" value="1"/>
</dbReference>
<dbReference type="GO" id="GO:0043144">
    <property type="term" value="P:sno(s)RNA processing"/>
    <property type="evidence" value="ECO:0007669"/>
    <property type="project" value="EnsemblFungi"/>
</dbReference>
<evidence type="ECO:0000256" key="7">
    <source>
        <dbReference type="ARBA" id="ARBA00023242"/>
    </source>
</evidence>
<dbReference type="Gene3D" id="1.10.3380.30">
    <property type="match status" value="1"/>
</dbReference>
<feature type="coiled-coil region" evidence="8">
    <location>
        <begin position="494"/>
        <end position="521"/>
    </location>
</feature>
<dbReference type="CDD" id="cd18024">
    <property type="entry name" value="DEXHc_Mtr4-like"/>
    <property type="match status" value="1"/>
</dbReference>
<dbReference type="Pfam" id="PF00271">
    <property type="entry name" value="Helicase_C"/>
    <property type="match status" value="1"/>
</dbReference>
<evidence type="ECO:0000256" key="4">
    <source>
        <dbReference type="ARBA" id="ARBA00022801"/>
    </source>
</evidence>
<dbReference type="GO" id="GO:0003724">
    <property type="term" value="F:RNA helicase activity"/>
    <property type="evidence" value="ECO:0007669"/>
    <property type="project" value="InterPro"/>
</dbReference>
<dbReference type="GO" id="GO:0005524">
    <property type="term" value="F:ATP binding"/>
    <property type="evidence" value="ECO:0007669"/>
    <property type="project" value="UniProtKB-KW"/>
</dbReference>
<keyword evidence="12" id="KW-1185">Reference proteome</keyword>
<keyword evidence="4" id="KW-0378">Hydrolase</keyword>
<dbReference type="Proteomes" id="UP000193944">
    <property type="component" value="Unassembled WGS sequence"/>
</dbReference>
<evidence type="ECO:0000256" key="2">
    <source>
        <dbReference type="ARBA" id="ARBA00010140"/>
    </source>
</evidence>
<dbReference type="GO" id="GO:0016787">
    <property type="term" value="F:hydrolase activity"/>
    <property type="evidence" value="ECO:0007669"/>
    <property type="project" value="UniProtKB-KW"/>
</dbReference>
<dbReference type="GO" id="GO:1902794">
    <property type="term" value="P:siRNA-independent facultative heterochromatin formation"/>
    <property type="evidence" value="ECO:0007669"/>
    <property type="project" value="EnsemblFungi"/>
</dbReference>
<dbReference type="InterPro" id="IPR001650">
    <property type="entry name" value="Helicase_C-like"/>
</dbReference>
<dbReference type="Pfam" id="PF08148">
    <property type="entry name" value="DSHCT"/>
    <property type="match status" value="1"/>
</dbReference>
<feature type="domain" description="Helicase ATP-binding" evidence="9">
    <location>
        <begin position="47"/>
        <end position="203"/>
    </location>
</feature>
<reference evidence="11 12" key="1">
    <citation type="submission" date="2016-08" db="EMBL/GenBank/DDBJ databases">
        <title>A Parts List for Fungal Cellulosomes Revealed by Comparative Genomics.</title>
        <authorList>
            <consortium name="DOE Joint Genome Institute"/>
            <person name="Haitjema C.H."/>
            <person name="Gilmore S.P."/>
            <person name="Henske J.K."/>
            <person name="Solomon K.V."/>
            <person name="De Groot R."/>
            <person name="Kuo A."/>
            <person name="Mondo S.J."/>
            <person name="Salamov A.A."/>
            <person name="Labutti K."/>
            <person name="Zhao Z."/>
            <person name="Chiniquy J."/>
            <person name="Barry K."/>
            <person name="Brewer H.M."/>
            <person name="Purvine S.O."/>
            <person name="Wright A.T."/>
            <person name="Boxma B."/>
            <person name="Van Alen T."/>
            <person name="Hackstein J.H."/>
            <person name="Baker S.E."/>
            <person name="Grigoriev I.V."/>
            <person name="O'Malley M.A."/>
        </authorList>
    </citation>
    <scope>NUCLEOTIDE SEQUENCE [LARGE SCALE GENOMIC DNA]</scope>
    <source>
        <strain evidence="11 12">S4</strain>
    </source>
</reference>
<dbReference type="FunFam" id="3.40.50.300:FF:000141">
    <property type="entry name" value="ATP-dependent RNA helicase DOB1"/>
    <property type="match status" value="1"/>
</dbReference>
<dbReference type="GO" id="GO:0033621">
    <property type="term" value="P:nuclear mRNA surveillance of meiosis-specific transcripts"/>
    <property type="evidence" value="ECO:0007669"/>
    <property type="project" value="EnsemblFungi"/>
</dbReference>
<dbReference type="Gene3D" id="2.40.30.300">
    <property type="match status" value="1"/>
</dbReference>
<evidence type="ECO:0000256" key="1">
    <source>
        <dbReference type="ARBA" id="ARBA00004123"/>
    </source>
</evidence>
<dbReference type="PROSITE" id="PS51192">
    <property type="entry name" value="HELICASE_ATP_BIND_1"/>
    <property type="match status" value="1"/>
</dbReference>
<name>A0A1Y1XL87_9FUNG</name>
<keyword evidence="3" id="KW-0547">Nucleotide-binding</keyword>
<dbReference type="PIRSF" id="PIRSF005198">
    <property type="entry name" value="Antiviral_helicase_SKI2"/>
    <property type="match status" value="1"/>
</dbReference>
<feature type="domain" description="Helicase C-terminal" evidence="10">
    <location>
        <begin position="301"/>
        <end position="470"/>
    </location>
</feature>
<dbReference type="InterPro" id="IPR048392">
    <property type="entry name" value="MTR4-like_stalk"/>
</dbReference>
<evidence type="ECO:0000259" key="9">
    <source>
        <dbReference type="PROSITE" id="PS51192"/>
    </source>
</evidence>
<protein>
    <submittedName>
        <fullName evidence="11">Antiviral helicase</fullName>
    </submittedName>
</protein>
<evidence type="ECO:0000256" key="8">
    <source>
        <dbReference type="SAM" id="Coils"/>
    </source>
</evidence>
<keyword evidence="6" id="KW-0067">ATP-binding</keyword>
<dbReference type="GO" id="GO:0000460">
    <property type="term" value="P:maturation of 5.8S rRNA"/>
    <property type="evidence" value="ECO:0007669"/>
    <property type="project" value="TreeGrafter"/>
</dbReference>
<dbReference type="GO" id="GO:0003723">
    <property type="term" value="F:RNA binding"/>
    <property type="evidence" value="ECO:0007669"/>
    <property type="project" value="InterPro"/>
</dbReference>
<dbReference type="GO" id="GO:0016604">
    <property type="term" value="C:nuclear body"/>
    <property type="evidence" value="ECO:0007669"/>
    <property type="project" value="EnsemblFungi"/>
</dbReference>
<evidence type="ECO:0000256" key="6">
    <source>
        <dbReference type="ARBA" id="ARBA00022840"/>
    </source>
</evidence>
<comment type="caution">
    <text evidence="11">The sequence shown here is derived from an EMBL/GenBank/DDBJ whole genome shotgun (WGS) entry which is preliminary data.</text>
</comment>
<accession>A0A1Y1XL87</accession>
<dbReference type="GO" id="GO:0071030">
    <property type="term" value="P:nuclear mRNA surveillance of spliceosomal pre-mRNA splicing"/>
    <property type="evidence" value="ECO:0007669"/>
    <property type="project" value="EnsemblFungi"/>
</dbReference>
<comment type="subcellular location">
    <subcellularLocation>
        <location evidence="1">Nucleus</location>
    </subcellularLocation>
</comment>
<dbReference type="InterPro" id="IPR011545">
    <property type="entry name" value="DEAD/DEAH_box_helicase_dom"/>
</dbReference>
<dbReference type="Gene3D" id="3.40.50.300">
    <property type="entry name" value="P-loop containing nucleotide triphosphate hydrolases"/>
    <property type="match status" value="2"/>
</dbReference>
<evidence type="ECO:0000256" key="5">
    <source>
        <dbReference type="ARBA" id="ARBA00022806"/>
    </source>
</evidence>
<organism evidence="11 12">
    <name type="scientific">Anaeromyces robustus</name>
    <dbReference type="NCBI Taxonomy" id="1754192"/>
    <lineage>
        <taxon>Eukaryota</taxon>
        <taxon>Fungi</taxon>
        <taxon>Fungi incertae sedis</taxon>
        <taxon>Chytridiomycota</taxon>
        <taxon>Chytridiomycota incertae sedis</taxon>
        <taxon>Neocallimastigomycetes</taxon>
        <taxon>Neocallimastigales</taxon>
        <taxon>Neocallimastigaceae</taxon>
        <taxon>Anaeromyces</taxon>
    </lineage>
</organism>
<dbReference type="PROSITE" id="PS51194">
    <property type="entry name" value="HELICASE_CTER"/>
    <property type="match status" value="1"/>
</dbReference>
<dbReference type="PANTHER" id="PTHR12131:SF7">
    <property type="entry name" value="EXOSOME RNA HELICASE MTR4"/>
    <property type="match status" value="1"/>
</dbReference>
<keyword evidence="7" id="KW-0539">Nucleus</keyword>
<keyword evidence="8" id="KW-0175">Coiled coil</keyword>
<dbReference type="FunFam" id="2.40.30.300:FF:000001">
    <property type="entry name" value="Mtr4 exosome RNA helicase"/>
    <property type="match status" value="1"/>
</dbReference>
<evidence type="ECO:0000313" key="12">
    <source>
        <dbReference type="Proteomes" id="UP000193944"/>
    </source>
</evidence>
<dbReference type="PANTHER" id="PTHR12131">
    <property type="entry name" value="ATP-DEPENDENT RNA AND DNA HELICASE"/>
    <property type="match status" value="1"/>
</dbReference>
<dbReference type="Pfam" id="PF13234">
    <property type="entry name" value="MTR4_beta-barrel"/>
    <property type="match status" value="1"/>
</dbReference>
<dbReference type="SMART" id="SM00487">
    <property type="entry name" value="DEXDc"/>
    <property type="match status" value="1"/>
</dbReference>
<proteinExistence type="inferred from homology"/>
<sequence>MLLNNKVRHEVVHPLNYEYTSIKNENLPEKPSREYKFKLDPFQKYAINCIERNESALVSAHTSAGKTVVAEYAIAKALQNRQRVVYTSPIKALSNQKYRDFVQEFGDVGLITGDITINPNASCLVMTTEILRTMLYRKNDVVKEASWIIFDEIHYMQDIDRGVVWEEAIIIVPSEIRFIFLSATIPNATQFAEWVCKIHKQPCHVISTDYRPTPLQHYLFPINGSGIYIAVDEEGEFHQDNYYKVMNLLETESESKLKKWKNNSKDFTDILNIVKMIISKNYQPAIVFSFSKKDCEIFAIQLSKFDFNDDHEKNMIDEIFKNATATLSDEDTQLHQIQNMLPLLKRGIGIHHSGLLPLLKEIIEILFQEGLVKVLFATETFSIGLNMPAKTVVFSKLKKFDGSRKRWLTSGEYIQMSGRAGRRGLDDFGIVILMLDEKIDSEYAKDMIKGSPNELKSAFHIRYSMILNLLLLEPYKPEVILEKSFYQYQNRLKEPSLEKNLKNLQNQYSKISIENEESIEEYYNIYKQLEIYKEDFKSVINHPVYILPFLQPGRLVHIKINHQHDLETNLDDNAILNEESNTIDDDDFGWGILINFQKCFTQIKGSDVKSEFEGNRYIIDVLLLCKQGTEKDHLEPKPCEEGEKSDAIIVPCDLSSVEEISSLRVFLPNNLKNLESRNQMAKVISEITKNYQDGIPLLDPIEDLKINDSSFDQLIKKIQILEEKLFKHPLHDSPDIKTLYEQYDKKMVLNKKIKYMKKKIGKIKNILKLDELKYRKRVLRRLGFLSSSEILELKGRVACEIQTGDELVITEMIFDGVFNDLTIPQVISILSCVVLPEKEKEDYLIRKEMRKPYKQLTDIVKKVLKISIESKLEIDEEKYIESFRKNLINAMYAWGSGEPFANICKLSELYEGSIIKVIKSIDELLQQLVKAAHVINNIELENKFKEAIKQNHRGIAFSASLYL</sequence>
<dbReference type="FunFam" id="3.40.50.300:FF:000083">
    <property type="entry name" value="ATP-dependent RNA helicase DOB1"/>
    <property type="match status" value="1"/>
</dbReference>
<dbReference type="GO" id="GO:1990477">
    <property type="term" value="C:MTREC complex"/>
    <property type="evidence" value="ECO:0007669"/>
    <property type="project" value="EnsemblFungi"/>
</dbReference>
<dbReference type="SMART" id="SM00490">
    <property type="entry name" value="HELICc"/>
    <property type="match status" value="1"/>
</dbReference>
<dbReference type="InterPro" id="IPR025696">
    <property type="entry name" value="Beta-barrel_MTR4"/>
</dbReference>
<dbReference type="InterPro" id="IPR050699">
    <property type="entry name" value="RNA-DNA_Helicase"/>
</dbReference>
<dbReference type="STRING" id="1754192.A0A1Y1XL87"/>
<evidence type="ECO:0000313" key="11">
    <source>
        <dbReference type="EMBL" id="ORX86527.1"/>
    </source>
</evidence>
<dbReference type="Pfam" id="PF21408">
    <property type="entry name" value="MTR4-like_stalk"/>
    <property type="match status" value="1"/>
</dbReference>
<comment type="similarity">
    <text evidence="2">Belongs to the helicase family. SKI2 subfamily.</text>
</comment>
<dbReference type="Pfam" id="PF00270">
    <property type="entry name" value="DEAD"/>
    <property type="match status" value="1"/>
</dbReference>
<dbReference type="InterPro" id="IPR012961">
    <property type="entry name" value="Ski2/MTR4_C"/>
</dbReference>
<reference evidence="11 12" key="2">
    <citation type="submission" date="2016-08" db="EMBL/GenBank/DDBJ databases">
        <title>Pervasive Adenine N6-methylation of Active Genes in Fungi.</title>
        <authorList>
            <consortium name="DOE Joint Genome Institute"/>
            <person name="Mondo S.J."/>
            <person name="Dannebaum R.O."/>
            <person name="Kuo R.C."/>
            <person name="Labutti K."/>
            <person name="Haridas S."/>
            <person name="Kuo A."/>
            <person name="Salamov A."/>
            <person name="Ahrendt S.R."/>
            <person name="Lipzen A."/>
            <person name="Sullivan W."/>
            <person name="Andreopoulos W.B."/>
            <person name="Clum A."/>
            <person name="Lindquist E."/>
            <person name="Daum C."/>
            <person name="Ramamoorthy G.K."/>
            <person name="Gryganskyi A."/>
            <person name="Culley D."/>
            <person name="Magnuson J.K."/>
            <person name="James T.Y."/>
            <person name="O'Malley M.A."/>
            <person name="Stajich J.E."/>
            <person name="Spatafora J.W."/>
            <person name="Visel A."/>
            <person name="Grigoriev I.V."/>
        </authorList>
    </citation>
    <scope>NUCLEOTIDE SEQUENCE [LARGE SCALE GENOMIC DNA]</scope>
    <source>
        <strain evidence="11 12">S4</strain>
    </source>
</reference>
<dbReference type="InterPro" id="IPR027417">
    <property type="entry name" value="P-loop_NTPase"/>
</dbReference>
<gene>
    <name evidence="11" type="ORF">BCR32DRAFT_198903</name>
</gene>
<dbReference type="SMART" id="SM01142">
    <property type="entry name" value="DSHCT"/>
    <property type="match status" value="1"/>
</dbReference>
<dbReference type="EMBL" id="MCFG01000020">
    <property type="protein sequence ID" value="ORX86527.1"/>
    <property type="molecule type" value="Genomic_DNA"/>
</dbReference>
<dbReference type="CDD" id="cd18795">
    <property type="entry name" value="SF2_C_Ski2"/>
    <property type="match status" value="1"/>
</dbReference>